<feature type="region of interest" description="Disordered" evidence="1">
    <location>
        <begin position="138"/>
        <end position="163"/>
    </location>
</feature>
<protein>
    <submittedName>
        <fullName evidence="2">Tetratricopeptide-like helical</fullName>
    </submittedName>
</protein>
<dbReference type="InterPro" id="IPR011990">
    <property type="entry name" value="TPR-like_helical_dom_sf"/>
</dbReference>
<name>A0A1R3JAM4_COCAP</name>
<keyword evidence="3" id="KW-1185">Reference proteome</keyword>
<feature type="compositionally biased region" description="Acidic residues" evidence="1">
    <location>
        <begin position="141"/>
        <end position="155"/>
    </location>
</feature>
<evidence type="ECO:0000313" key="3">
    <source>
        <dbReference type="Proteomes" id="UP000188268"/>
    </source>
</evidence>
<dbReference type="OMA" id="WDTDDGD"/>
<feature type="region of interest" description="Disordered" evidence="1">
    <location>
        <begin position="338"/>
        <end position="357"/>
    </location>
</feature>
<dbReference type="PANTHER" id="PTHR26312:SF225">
    <property type="entry name" value="TPR REPEAT PROTEIN"/>
    <property type="match status" value="1"/>
</dbReference>
<dbReference type="AlphaFoldDB" id="A0A1R3JAM4"/>
<evidence type="ECO:0000313" key="2">
    <source>
        <dbReference type="EMBL" id="OMO91898.1"/>
    </source>
</evidence>
<evidence type="ECO:0000256" key="1">
    <source>
        <dbReference type="SAM" id="MobiDB-lite"/>
    </source>
</evidence>
<dbReference type="PANTHER" id="PTHR26312">
    <property type="entry name" value="TETRATRICOPEPTIDE REPEAT PROTEIN 5"/>
    <property type="match status" value="1"/>
</dbReference>
<dbReference type="OrthoDB" id="1926212at2759"/>
<feature type="compositionally biased region" description="Polar residues" evidence="1">
    <location>
        <begin position="20"/>
        <end position="31"/>
    </location>
</feature>
<dbReference type="SUPFAM" id="SSF48452">
    <property type="entry name" value="TPR-like"/>
    <property type="match status" value="1"/>
</dbReference>
<dbReference type="EMBL" id="AWWV01008267">
    <property type="protein sequence ID" value="OMO91898.1"/>
    <property type="molecule type" value="Genomic_DNA"/>
</dbReference>
<accession>A0A1R3JAM4</accession>
<feature type="region of interest" description="Disordered" evidence="1">
    <location>
        <begin position="20"/>
        <end position="39"/>
    </location>
</feature>
<reference evidence="2 3" key="1">
    <citation type="submission" date="2013-09" db="EMBL/GenBank/DDBJ databases">
        <title>Corchorus capsularis genome sequencing.</title>
        <authorList>
            <person name="Alam M."/>
            <person name="Haque M.S."/>
            <person name="Islam M.S."/>
            <person name="Emdad E.M."/>
            <person name="Islam M.M."/>
            <person name="Ahmed B."/>
            <person name="Halim A."/>
            <person name="Hossen Q.M.M."/>
            <person name="Hossain M.Z."/>
            <person name="Ahmed R."/>
            <person name="Khan M.M."/>
            <person name="Islam R."/>
            <person name="Rashid M.M."/>
            <person name="Khan S.A."/>
            <person name="Rahman M.S."/>
            <person name="Alam M."/>
        </authorList>
    </citation>
    <scope>NUCLEOTIDE SEQUENCE [LARGE SCALE GENOMIC DNA]</scope>
    <source>
        <strain evidence="3">cv. CVL-1</strain>
        <tissue evidence="2">Whole seedling</tissue>
    </source>
</reference>
<sequence length="357" mass="39298">MLLKSASTPVLGSLLSSITESPNYHESSTPNRHFPSNSLFHHNNHSSRLSFHPSPGSLHVSCGSSPVSPSFAFDHFERKGFRRAQSEGNLEGLVVHDSYYSSKSNDEFHYDQKQINPARHNRLMLQTIPSFSFYNSRARCEEEDDDQSDVEEEEQVLGRSDQMPGGIGNEYYMKLLNEQEVKVGFGVGEQELMFLGADGGGISGGSSGGGGGGEFINPSGSGADGGNGVEEYYKRMVEENPGNPLFLGNYAQFLYQSKGDLEGAEEYYGRAILADPKDGGTLSQYAKLVWDLHHDHERASTYFERAVQASPQDSHVHAAYASFLWETEEDHEDECMVPSDIDSKPPRLHQGALATAS</sequence>
<dbReference type="Gramene" id="OMO91898">
    <property type="protein sequence ID" value="OMO91898"/>
    <property type="gene ID" value="CCACVL1_06967"/>
</dbReference>
<dbReference type="Gene3D" id="1.25.40.10">
    <property type="entry name" value="Tetratricopeptide repeat domain"/>
    <property type="match status" value="1"/>
</dbReference>
<dbReference type="Proteomes" id="UP000188268">
    <property type="component" value="Unassembled WGS sequence"/>
</dbReference>
<comment type="caution">
    <text evidence="2">The sequence shown here is derived from an EMBL/GenBank/DDBJ whole genome shotgun (WGS) entry which is preliminary data.</text>
</comment>
<proteinExistence type="predicted"/>
<gene>
    <name evidence="2" type="ORF">CCACVL1_06967</name>
</gene>
<dbReference type="Pfam" id="PF14559">
    <property type="entry name" value="TPR_19"/>
    <property type="match status" value="1"/>
</dbReference>
<organism evidence="2 3">
    <name type="scientific">Corchorus capsularis</name>
    <name type="common">Jute</name>
    <dbReference type="NCBI Taxonomy" id="210143"/>
    <lineage>
        <taxon>Eukaryota</taxon>
        <taxon>Viridiplantae</taxon>
        <taxon>Streptophyta</taxon>
        <taxon>Embryophyta</taxon>
        <taxon>Tracheophyta</taxon>
        <taxon>Spermatophyta</taxon>
        <taxon>Magnoliopsida</taxon>
        <taxon>eudicotyledons</taxon>
        <taxon>Gunneridae</taxon>
        <taxon>Pentapetalae</taxon>
        <taxon>rosids</taxon>
        <taxon>malvids</taxon>
        <taxon>Malvales</taxon>
        <taxon>Malvaceae</taxon>
        <taxon>Grewioideae</taxon>
        <taxon>Apeibeae</taxon>
        <taxon>Corchorus</taxon>
    </lineage>
</organism>